<evidence type="ECO:0000313" key="10">
    <source>
        <dbReference type="EMBL" id="KAA0705849.1"/>
    </source>
</evidence>
<dbReference type="GO" id="GO:0051015">
    <property type="term" value="F:actin filament binding"/>
    <property type="evidence" value="ECO:0007669"/>
    <property type="project" value="TreeGrafter"/>
</dbReference>
<evidence type="ECO:0000256" key="7">
    <source>
        <dbReference type="SAM" id="Coils"/>
    </source>
</evidence>
<feature type="region of interest" description="Disordered" evidence="8">
    <location>
        <begin position="508"/>
        <end position="531"/>
    </location>
</feature>
<evidence type="ECO:0000256" key="8">
    <source>
        <dbReference type="SAM" id="MobiDB-lite"/>
    </source>
</evidence>
<feature type="region of interest" description="Disordered" evidence="8">
    <location>
        <begin position="324"/>
        <end position="390"/>
    </location>
</feature>
<feature type="compositionally biased region" description="Polar residues" evidence="8">
    <location>
        <begin position="290"/>
        <end position="302"/>
    </location>
</feature>
<protein>
    <submittedName>
        <fullName evidence="10">Myosin phosphatase</fullName>
    </submittedName>
</protein>
<dbReference type="Pfam" id="PF18016">
    <property type="entry name" value="SAM_3"/>
    <property type="match status" value="1"/>
</dbReference>
<dbReference type="Gene3D" id="2.30.29.30">
    <property type="entry name" value="Pleckstrin-homology domain (PH domain)/Phosphotyrosine-binding domain (PTB)"/>
    <property type="match status" value="2"/>
</dbReference>
<evidence type="ECO:0000256" key="4">
    <source>
        <dbReference type="ARBA" id="ARBA00023054"/>
    </source>
</evidence>
<dbReference type="FunFam" id="2.30.29.30:FF:000133">
    <property type="entry name" value="myosin phosphatase Rho-interacting protein isoform X1"/>
    <property type="match status" value="1"/>
</dbReference>
<dbReference type="PROSITE" id="PS50003">
    <property type="entry name" value="PH_DOMAIN"/>
    <property type="match status" value="2"/>
</dbReference>
<feature type="domain" description="PH" evidence="9">
    <location>
        <begin position="394"/>
        <end position="490"/>
    </location>
</feature>
<dbReference type="PANTHER" id="PTHR17271">
    <property type="entry name" value="PLECKSTRIN HOMOLOGY PH DOMAIN-CONTAINING PROTEIN"/>
    <property type="match status" value="1"/>
</dbReference>
<dbReference type="EMBL" id="SOYY01000021">
    <property type="protein sequence ID" value="KAA0705849.1"/>
    <property type="molecule type" value="Genomic_DNA"/>
</dbReference>
<organism evidence="10 11">
    <name type="scientific">Triplophysa tibetana</name>
    <dbReference type="NCBI Taxonomy" id="1572043"/>
    <lineage>
        <taxon>Eukaryota</taxon>
        <taxon>Metazoa</taxon>
        <taxon>Chordata</taxon>
        <taxon>Craniata</taxon>
        <taxon>Vertebrata</taxon>
        <taxon>Euteleostomi</taxon>
        <taxon>Actinopterygii</taxon>
        <taxon>Neopterygii</taxon>
        <taxon>Teleostei</taxon>
        <taxon>Ostariophysi</taxon>
        <taxon>Cypriniformes</taxon>
        <taxon>Nemacheilidae</taxon>
        <taxon>Triplophysa</taxon>
    </lineage>
</organism>
<keyword evidence="11" id="KW-1185">Reference proteome</keyword>
<dbReference type="Pfam" id="PF00169">
    <property type="entry name" value="PH"/>
    <property type="match status" value="2"/>
</dbReference>
<dbReference type="InterPro" id="IPR001849">
    <property type="entry name" value="PH_domain"/>
</dbReference>
<dbReference type="GO" id="GO:0015629">
    <property type="term" value="C:actin cytoskeleton"/>
    <property type="evidence" value="ECO:0007669"/>
    <property type="project" value="TreeGrafter"/>
</dbReference>
<keyword evidence="4 7" id="KW-0175">Coiled coil</keyword>
<dbReference type="InterPro" id="IPR013761">
    <property type="entry name" value="SAM/pointed_sf"/>
</dbReference>
<keyword evidence="5" id="KW-0009">Actin-binding</keyword>
<feature type="compositionally biased region" description="Low complexity" evidence="8">
    <location>
        <begin position="234"/>
        <end position="244"/>
    </location>
</feature>
<evidence type="ECO:0000256" key="5">
    <source>
        <dbReference type="ARBA" id="ARBA00023203"/>
    </source>
</evidence>
<dbReference type="InterPro" id="IPR052223">
    <property type="entry name" value="Actin_Cytoskeleton_Reg"/>
</dbReference>
<sequence>MRGETVVRGRTVKSLGILTGAQLFTLNKEELRVVLPEEGTRVYSQIMVQKSLLESKPVQVGWLLLAPETTDFSNPGQRKRKWQRRYFVLYEHGLLRYSLDEMEGTLPQGSVNMTQCCELLDASSQTGFQNCLRLCFTERDFYIKTEDTVSIRRWQENLIVFPKAAKSNQRKKKKDIDLLQGSTVSGCRVKGSGSIGTSEKGRAGSLVSAVEGVSLISSEKKLEEESPNGEVKVSSSSAAPSLNSMLGSSLSPSRNQFSGCSGTDGTKNRLGIESGYSSLEKTSPLVGDAQSHTDSSNSSQFSGDPEDVVCSSWDRKGLESIEERHSSMTHKLRHNAHQARSSGRKAHRLFGNQHRRSQVSEQQESSCLTLDAEPSTSTEQNDKTAVSTPQPDLLNFKKGWMSRLGEDGKWRKHWFVLTDQTLRFYRDSVAEEAADVDGEINLSTCYDVTDYPVQRNYGFQIHTKDGVFTLCAMTYGIRRNWVQAVMKNIRPTVPPDVTCSVPQKTIGAHTRTGSSTQYNTLPHEEEKRSRIRDRRKEGRYKTFDWAELSCKQNKEELSSDLSRREWNHNCEHRVPPAPASSPEGPVVCFESEALEKECPQKTRLYQSLKNKSTNVPSHSTMVVTNHTSPGSISPDSLEVDAASVRVYCDSPGDWLVKRPKKEKVDRPTSPMVVDFSSSSVQTEWQWEVELQSLRREMKAEQERSQTQERESKLCESRLQAELNDTKDCLRKAELRTQEAETLLKEREGVLEGLQRRLEEVAGCLKATEEAQALKEVRLQRHLRLLQESQERERRSFSDSLDQSEQRLKELEERLRLKEAELHKRPTGDVTDELVQRCQELQNQLEESDGEVGRLQARLHTEETLYYDMEHDYERACEEIQGLRGALQDCERVCEERFQTQLERKQQELDRKERELQEVLVKMAVLGSSLEETERRLKEAETSPPEVNSSFDTMTEPQRMLKVSNIRQKMIRKNGSETQPSTPEKESDRVISVIQALELKLCDTEDRLRELTIHLQQQKLNTGPHTLNDSCCARTSIHNLDGLLFVNALQSCTGALNSLQGKAVLGENPGSIQTQNMTSRVLSLEALVIQRMASALEHPSTELLSRLSDLRVNVLSMSQGGNDCGAVESRYSQIFLYLQEQDQTNSSLSENEIQRLCVRAEMAYLIHTLHTHSSQEQQGSGPFNLLPWPVVDSSLFCSKKENESNQGFKLADISPSELAPYSEQMEELAANLLLEDSEVQLAYRKNLAAELRAQAQSLEDLSTHLQSNLKETHMTGELPASVLKVAMCQAALAYMACRLRSAMQQEMSALRKQREQAEYEARAVCRSMEVLLQEQTELYEEKLREGRVVVEKAEQVHVSAEVNAHLRVDEAERLKAEFEEKLQELQKIHEEEMSRLHKYYIQNMPTAPPLSLQEDNGELEQVSITALQGRIRELQSEITFLKQELSKQDTFQLDLESVKATYEHAFSLMEESHQRVSDEMQRQHQREVERLTEERERVLQEETNDTIAAIEAMRKAHKEEMDKTHKAMQNGANVDIRQLHAQYNEELESLHRELEVLSEQYSQKCLENTHLTQTMEAEREALGITQREKQELHAHNRELNECLTAELSLMHSRMNGEVKHTQSSHEKDVYQLEVNLRVKESEIKCLKQEITSLKWELQAANTHFKELQLELSALGVKTQNDFTKLRMEPSRKRSLKYDLMKSRSNPDCSTHSHAVGSKSLKDGLTVLERMKLFELTGTQKN</sequence>
<dbReference type="Proteomes" id="UP000324632">
    <property type="component" value="Chromosome 21"/>
</dbReference>
<dbReference type="InterPro" id="IPR041418">
    <property type="entry name" value="SAM_3"/>
</dbReference>
<evidence type="ECO:0000256" key="1">
    <source>
        <dbReference type="ARBA" id="ARBA00004245"/>
    </source>
</evidence>
<feature type="coiled-coil region" evidence="7">
    <location>
        <begin position="750"/>
        <end position="857"/>
    </location>
</feature>
<feature type="compositionally biased region" description="Polar residues" evidence="8">
    <location>
        <begin position="374"/>
        <end position="390"/>
    </location>
</feature>
<dbReference type="SUPFAM" id="SSF57997">
    <property type="entry name" value="Tropomyosin"/>
    <property type="match status" value="1"/>
</dbReference>
<gene>
    <name evidence="10" type="ORF">E1301_Tti004611</name>
</gene>
<dbReference type="SUPFAM" id="SSF50729">
    <property type="entry name" value="PH domain-like"/>
    <property type="match status" value="2"/>
</dbReference>
<evidence type="ECO:0000313" key="11">
    <source>
        <dbReference type="Proteomes" id="UP000324632"/>
    </source>
</evidence>
<feature type="compositionally biased region" description="Polar residues" evidence="8">
    <location>
        <begin position="245"/>
        <end position="265"/>
    </location>
</feature>
<evidence type="ECO:0000259" key="9">
    <source>
        <dbReference type="PROSITE" id="PS50003"/>
    </source>
</evidence>
<feature type="compositionally biased region" description="Polar residues" evidence="8">
    <location>
        <begin position="511"/>
        <end position="520"/>
    </location>
</feature>
<feature type="domain" description="PH" evidence="9">
    <location>
        <begin position="56"/>
        <end position="163"/>
    </location>
</feature>
<feature type="coiled-coil region" evidence="7">
    <location>
        <begin position="894"/>
        <end position="942"/>
    </location>
</feature>
<reference evidence="10 11" key="1">
    <citation type="journal article" date="2019" name="Mol. Ecol. Resour.">
        <title>Chromosome-level genome assembly of Triplophysa tibetana, a fish adapted to the harsh high-altitude environment of the Tibetan Plateau.</title>
        <authorList>
            <person name="Yang X."/>
            <person name="Liu H."/>
            <person name="Ma Z."/>
            <person name="Zou Y."/>
            <person name="Zou M."/>
            <person name="Mao Y."/>
            <person name="Li X."/>
            <person name="Wang H."/>
            <person name="Chen T."/>
            <person name="Wang W."/>
            <person name="Yang R."/>
        </authorList>
    </citation>
    <scope>NUCLEOTIDE SEQUENCE [LARGE SCALE GENOMIC DNA]</scope>
    <source>
        <strain evidence="10">TTIB1903HZAU</strain>
        <tissue evidence="10">Muscle</tissue>
    </source>
</reference>
<comment type="subcellular location">
    <subcellularLocation>
        <location evidence="1">Cytoplasm</location>
        <location evidence="1">Cytoskeleton</location>
    </subcellularLocation>
</comment>
<feature type="coiled-coil region" evidence="7">
    <location>
        <begin position="683"/>
        <end position="710"/>
    </location>
</feature>
<keyword evidence="3" id="KW-0597">Phosphoprotein</keyword>
<comment type="caution">
    <text evidence="10">The sequence shown here is derived from an EMBL/GenBank/DDBJ whole genome shotgun (WGS) entry which is preliminary data.</text>
</comment>
<feature type="compositionally biased region" description="Basic residues" evidence="8">
    <location>
        <begin position="327"/>
        <end position="357"/>
    </location>
</feature>
<evidence type="ECO:0000256" key="3">
    <source>
        <dbReference type="ARBA" id="ARBA00022553"/>
    </source>
</evidence>
<feature type="coiled-coil region" evidence="7">
    <location>
        <begin position="1628"/>
        <end position="1662"/>
    </location>
</feature>
<feature type="region of interest" description="Disordered" evidence="8">
    <location>
        <begin position="220"/>
        <end position="308"/>
    </location>
</feature>
<feature type="coiled-coil region" evidence="7">
    <location>
        <begin position="1532"/>
        <end position="1563"/>
    </location>
</feature>
<keyword evidence="2" id="KW-0963">Cytoplasm</keyword>
<dbReference type="InterPro" id="IPR011993">
    <property type="entry name" value="PH-like_dom_sf"/>
</dbReference>
<dbReference type="SMART" id="SM00233">
    <property type="entry name" value="PH"/>
    <property type="match status" value="2"/>
</dbReference>
<dbReference type="Gene3D" id="1.10.150.50">
    <property type="entry name" value="Transcription Factor, Ets-1"/>
    <property type="match status" value="1"/>
</dbReference>
<proteinExistence type="predicted"/>
<keyword evidence="6" id="KW-0206">Cytoskeleton</keyword>
<dbReference type="PANTHER" id="PTHR17271:SF9">
    <property type="entry name" value="MYOSIN PHOSPHATASE RHO-INTERACTING PROTEIN"/>
    <property type="match status" value="1"/>
</dbReference>
<accession>A0A5A9NAQ6</accession>
<evidence type="ECO:0000256" key="6">
    <source>
        <dbReference type="ARBA" id="ARBA00023212"/>
    </source>
</evidence>
<name>A0A5A9NAQ6_9TELE</name>
<evidence type="ECO:0000256" key="2">
    <source>
        <dbReference type="ARBA" id="ARBA00022490"/>
    </source>
</evidence>
<feature type="compositionally biased region" description="Basic and acidic residues" evidence="8">
    <location>
        <begin position="522"/>
        <end position="531"/>
    </location>
</feature>
<feature type="coiled-coil region" evidence="7">
    <location>
        <begin position="1367"/>
        <end position="1394"/>
    </location>
</feature>